<evidence type="ECO:0000259" key="7">
    <source>
        <dbReference type="Pfam" id="PF05699"/>
    </source>
</evidence>
<dbReference type="SUPFAM" id="SSF53098">
    <property type="entry name" value="Ribonuclease H-like"/>
    <property type="match status" value="1"/>
</dbReference>
<evidence type="ECO:0000256" key="3">
    <source>
        <dbReference type="ARBA" id="ARBA00022771"/>
    </source>
</evidence>
<dbReference type="PANTHER" id="PTHR46481:SF10">
    <property type="entry name" value="ZINC FINGER BED DOMAIN-CONTAINING PROTEIN 39"/>
    <property type="match status" value="1"/>
</dbReference>
<feature type="compositionally biased region" description="Acidic residues" evidence="6">
    <location>
        <begin position="499"/>
        <end position="519"/>
    </location>
</feature>
<feature type="compositionally biased region" description="Low complexity" evidence="6">
    <location>
        <begin position="540"/>
        <end position="551"/>
    </location>
</feature>
<dbReference type="EMBL" id="CAJOBB010004988">
    <property type="protein sequence ID" value="CAF4111383.1"/>
    <property type="molecule type" value="Genomic_DNA"/>
</dbReference>
<evidence type="ECO:0000256" key="6">
    <source>
        <dbReference type="SAM" id="MobiDB-lite"/>
    </source>
</evidence>
<reference evidence="8" key="1">
    <citation type="submission" date="2021-02" db="EMBL/GenBank/DDBJ databases">
        <authorList>
            <person name="Nowell W R."/>
        </authorList>
    </citation>
    <scope>NUCLEOTIDE SEQUENCE</scope>
</reference>
<feature type="region of interest" description="Disordered" evidence="6">
    <location>
        <begin position="1"/>
        <end position="69"/>
    </location>
</feature>
<feature type="compositionally biased region" description="Polar residues" evidence="6">
    <location>
        <begin position="1"/>
        <end position="12"/>
    </location>
</feature>
<keyword evidence="4" id="KW-0862">Zinc</keyword>
<evidence type="ECO:0000256" key="5">
    <source>
        <dbReference type="ARBA" id="ARBA00023242"/>
    </source>
</evidence>
<name>A0A819VNN8_9BILA</name>
<dbReference type="SUPFAM" id="SSF140996">
    <property type="entry name" value="Hermes dimerisation domain"/>
    <property type="match status" value="1"/>
</dbReference>
<keyword evidence="3" id="KW-0863">Zinc-finger</keyword>
<gene>
    <name evidence="8" type="ORF">KXQ929_LOCUS35101</name>
</gene>
<keyword evidence="5" id="KW-0539">Nucleus</keyword>
<evidence type="ECO:0000256" key="1">
    <source>
        <dbReference type="ARBA" id="ARBA00004123"/>
    </source>
</evidence>
<comment type="caution">
    <text evidence="8">The sequence shown here is derived from an EMBL/GenBank/DDBJ whole genome shotgun (WGS) entry which is preliminary data.</text>
</comment>
<evidence type="ECO:0000313" key="9">
    <source>
        <dbReference type="Proteomes" id="UP000663868"/>
    </source>
</evidence>
<dbReference type="GO" id="GO:0008270">
    <property type="term" value="F:zinc ion binding"/>
    <property type="evidence" value="ECO:0007669"/>
    <property type="project" value="UniProtKB-KW"/>
</dbReference>
<feature type="compositionally biased region" description="Polar residues" evidence="6">
    <location>
        <begin position="22"/>
        <end position="38"/>
    </location>
</feature>
<dbReference type="InterPro" id="IPR052035">
    <property type="entry name" value="ZnF_BED_domain_contain"/>
</dbReference>
<dbReference type="InterPro" id="IPR012337">
    <property type="entry name" value="RNaseH-like_sf"/>
</dbReference>
<feature type="compositionally biased region" description="Polar residues" evidence="6">
    <location>
        <begin position="118"/>
        <end position="135"/>
    </location>
</feature>
<dbReference type="Pfam" id="PF05699">
    <property type="entry name" value="Dimer_Tnp_hAT"/>
    <property type="match status" value="1"/>
</dbReference>
<feature type="compositionally biased region" description="Low complexity" evidence="6">
    <location>
        <begin position="106"/>
        <end position="117"/>
    </location>
</feature>
<dbReference type="PANTHER" id="PTHR46481">
    <property type="entry name" value="ZINC FINGER BED DOMAIN-CONTAINING PROTEIN 4"/>
    <property type="match status" value="1"/>
</dbReference>
<evidence type="ECO:0000256" key="4">
    <source>
        <dbReference type="ARBA" id="ARBA00022833"/>
    </source>
</evidence>
<protein>
    <recommendedName>
        <fullName evidence="7">HAT C-terminal dimerisation domain-containing protein</fullName>
    </recommendedName>
</protein>
<dbReference type="InterPro" id="IPR008906">
    <property type="entry name" value="HATC_C_dom"/>
</dbReference>
<sequence>MKPKIQSATNDVPQRELRSKTKSTISFQTQNSPQNTNHRSVRDRAKSTTGSPTLGRKILKAGSRRNSSQISITSSQISVTSSQISVNSSQISVNSSTMNEPIALYQDNDNNQSDESNGTMDSDLTEEITTSSSVTNEIIADPDSVNMDVATNEIENDPLNESTETVYKETLKRTTTNTKKDVFKYFTKQLDGGFKCNICINSDKVFSKTNEYSDTNLRSHLGKMHRMKDFLYPSQRIQYKPKYSTISAEEKKILDTAAIEAIIQDILPFNHFRKAGMMKFLSIIKPGYRGPHRKTVRKHLELLYQQKRKLIKKHLSSISNVSLTADVWKNSTDDYFICLTCHYFTESLENKSLVLSFRRFPDKHSAQKFRSFIYNELKKMDLLDKIQSITTDGGPDIKSATQGGEFGMRISCTVHNLNLVVKKALWLFDKTPSNLAKMEFLGYSSDFSAKELRLKFISHTVSSSAATVPEENDNYVHYDDNDYEDYEDYDNHDDNETSTTDDNETSTIDDSEISIIDDNEVSKQGVDENDYDSDVSDEYNSNNNSTSTSISSDEDLFDETCPDVYENEKEQASLQGDETNQSVVDERTPSAPIANTDILASTIFNLLKRVRNLVGFIRKSSVLNRYVRHQIYLKQVEINRRAKEEKKKPIKLKRLIIDFRIRWNTTFVMISRFISISTIITDITFSPDHKMGLRKEQYQKLQNMSFSREDWSHLVALKFVLRPFYEATILLSGSKYPTLSIAFHILKGLKLFLLSSKTDEPLQNSMKQLLFIKFKYYFESQMTGEQKRATMIAAFLNPATYLVLHDDELSEAEQLVLSEFDINQSMKKLQINNFTTTTTTTTTPTNVIHLSTSANKKSLGTTSLNKFLRACEISLPSNSTTTTVNKKLSFKEELRHYMATAHLSSNFAEYWLQKEEILPQLLQFAKRYNCIPTSSVPSESAFSLAGHVHRKARSSLSSTAIRYSMVLHE</sequence>
<feature type="compositionally biased region" description="Acidic residues" evidence="6">
    <location>
        <begin position="481"/>
        <end position="493"/>
    </location>
</feature>
<proteinExistence type="predicted"/>
<dbReference type="GO" id="GO:0046983">
    <property type="term" value="F:protein dimerization activity"/>
    <property type="evidence" value="ECO:0007669"/>
    <property type="project" value="InterPro"/>
</dbReference>
<organism evidence="8 9">
    <name type="scientific">Adineta steineri</name>
    <dbReference type="NCBI Taxonomy" id="433720"/>
    <lineage>
        <taxon>Eukaryota</taxon>
        <taxon>Metazoa</taxon>
        <taxon>Spiralia</taxon>
        <taxon>Gnathifera</taxon>
        <taxon>Rotifera</taxon>
        <taxon>Eurotatoria</taxon>
        <taxon>Bdelloidea</taxon>
        <taxon>Adinetida</taxon>
        <taxon>Adinetidae</taxon>
        <taxon>Adineta</taxon>
    </lineage>
</organism>
<dbReference type="Proteomes" id="UP000663868">
    <property type="component" value="Unassembled WGS sequence"/>
</dbReference>
<comment type="subcellular location">
    <subcellularLocation>
        <location evidence="1">Nucleus</location>
    </subcellularLocation>
</comment>
<feature type="compositionally biased region" description="Acidic residues" evidence="6">
    <location>
        <begin position="527"/>
        <end position="537"/>
    </location>
</feature>
<dbReference type="AlphaFoldDB" id="A0A819VNN8"/>
<keyword evidence="2" id="KW-0479">Metal-binding</keyword>
<feature type="domain" description="HAT C-terminal dimerisation" evidence="7">
    <location>
        <begin position="893"/>
        <end position="959"/>
    </location>
</feature>
<accession>A0A819VNN8</accession>
<feature type="region of interest" description="Disordered" evidence="6">
    <location>
        <begin position="105"/>
        <end position="135"/>
    </location>
</feature>
<evidence type="ECO:0000256" key="2">
    <source>
        <dbReference type="ARBA" id="ARBA00022723"/>
    </source>
</evidence>
<feature type="region of interest" description="Disordered" evidence="6">
    <location>
        <begin position="471"/>
        <end position="556"/>
    </location>
</feature>
<dbReference type="GO" id="GO:0005634">
    <property type="term" value="C:nucleus"/>
    <property type="evidence" value="ECO:0007669"/>
    <property type="project" value="UniProtKB-SubCell"/>
</dbReference>
<evidence type="ECO:0000313" key="8">
    <source>
        <dbReference type="EMBL" id="CAF4111383.1"/>
    </source>
</evidence>